<sequence length="54" mass="6173">MTERPLVENLYMQEYLSGESATAIQGMIKNAEGKINGKITYARITIRKIKKNEK</sequence>
<dbReference type="EMBL" id="CDNC01000001">
    <property type="protein sequence ID" value="CEM60505.1"/>
    <property type="molecule type" value="Genomic_DNA"/>
</dbReference>
<protein>
    <submittedName>
        <fullName evidence="1">Uncharacterized protein</fullName>
    </submittedName>
</protein>
<evidence type="ECO:0000313" key="2">
    <source>
        <dbReference type="Proteomes" id="UP000042527"/>
    </source>
</evidence>
<proteinExistence type="predicted"/>
<name>A0A0B7GU91_TREPH</name>
<keyword evidence="2" id="KW-1185">Reference proteome</keyword>
<accession>A0A0B7GU91</accession>
<organism evidence="1 2">
    <name type="scientific">Treponema phagedenis</name>
    <dbReference type="NCBI Taxonomy" id="162"/>
    <lineage>
        <taxon>Bacteria</taxon>
        <taxon>Pseudomonadati</taxon>
        <taxon>Spirochaetota</taxon>
        <taxon>Spirochaetia</taxon>
        <taxon>Spirochaetales</taxon>
        <taxon>Treponemataceae</taxon>
        <taxon>Treponema</taxon>
    </lineage>
</organism>
<evidence type="ECO:0000313" key="1">
    <source>
        <dbReference type="EMBL" id="CEM60505.1"/>
    </source>
</evidence>
<gene>
    <name evidence="1" type="ORF">TPHV1_10173</name>
</gene>
<dbReference type="AlphaFoldDB" id="A0A0B7GU91"/>
<reference evidence="2" key="1">
    <citation type="submission" date="2015-01" db="EMBL/GenBank/DDBJ databases">
        <authorList>
            <person name="Manzoor Shahid"/>
            <person name="Zubair Saima"/>
        </authorList>
    </citation>
    <scope>NUCLEOTIDE SEQUENCE [LARGE SCALE GENOMIC DNA]</scope>
    <source>
        <strain evidence="2">V1</strain>
    </source>
</reference>
<dbReference type="Proteomes" id="UP000042527">
    <property type="component" value="Unassembled WGS sequence"/>
</dbReference>